<feature type="domain" description="USP" evidence="6">
    <location>
        <begin position="23"/>
        <end position="348"/>
    </location>
</feature>
<accession>C1MXE1</accession>
<dbReference type="OMA" id="ANFGNTC"/>
<evidence type="ECO:0000259" key="6">
    <source>
        <dbReference type="PROSITE" id="PS50235"/>
    </source>
</evidence>
<dbReference type="CDD" id="cd02663">
    <property type="entry name" value="Peptidase_C19G"/>
    <property type="match status" value="1"/>
</dbReference>
<proteinExistence type="inferred from homology"/>
<comment type="catalytic activity">
    <reaction evidence="1">
        <text>Thiol-dependent hydrolysis of ester, thioester, amide, peptide and isopeptide bonds formed by the C-terminal Gly of ubiquitin (a 76-residue protein attached to proteins as an intracellular targeting signal).</text>
        <dbReference type="EC" id="3.4.19.12"/>
    </reaction>
</comment>
<gene>
    <name evidence="7" type="ORF">MICPUCDRAFT_40950</name>
</gene>
<dbReference type="RefSeq" id="XP_003060678.1">
    <property type="nucleotide sequence ID" value="XM_003060632.1"/>
</dbReference>
<keyword evidence="8" id="KW-1185">Reference proteome</keyword>
<name>C1MXE1_MICPC</name>
<evidence type="ECO:0000256" key="1">
    <source>
        <dbReference type="ARBA" id="ARBA00000707"/>
    </source>
</evidence>
<dbReference type="PROSITE" id="PS00973">
    <property type="entry name" value="USP_2"/>
    <property type="match status" value="1"/>
</dbReference>
<evidence type="ECO:0000256" key="2">
    <source>
        <dbReference type="ARBA" id="ARBA00009085"/>
    </source>
</evidence>
<evidence type="ECO:0000313" key="7">
    <source>
        <dbReference type="EMBL" id="EEH55447.1"/>
    </source>
</evidence>
<dbReference type="PROSITE" id="PS00972">
    <property type="entry name" value="USP_1"/>
    <property type="match status" value="1"/>
</dbReference>
<sequence>MGNSANKLEKAFAGDIPDGERYFGLENFGNTCYANSVLQALYFCQPFRDRVLRYHAELAKDHEENLLTCLGELFASIAGQKKRTGVFAPKKFIARLKKDNELFRSFMHQDAHEFLNYVLNECVEILEKEHRAAHPTPAGASAPPITTWIHDIFQGQLTNQTRCLWCENVTSRKEAFLDLSLDVEQNASVTSCLRTFSSNETLDSADKFQCDACGGLQEAHKRMLVKTAPPVLAMHLKRFKYIESLGRHKKLMHRVVFPDELKLNNMEDDLPGTPDAAYGLFAVVVHVGSGPNHGHYVCLVKSHGQWLTYDDDDVQLADASALQNVFGSTREHGGSNTEHGYILFYAREDVAGGGMGGVGLGRPGVAGRMAAALRSE</sequence>
<dbReference type="Pfam" id="PF00443">
    <property type="entry name" value="UCH"/>
    <property type="match status" value="1"/>
</dbReference>
<dbReference type="Gene3D" id="3.90.70.10">
    <property type="entry name" value="Cysteine proteinases"/>
    <property type="match status" value="1"/>
</dbReference>
<dbReference type="AlphaFoldDB" id="C1MXE1"/>
<dbReference type="PROSITE" id="PS50235">
    <property type="entry name" value="USP_3"/>
    <property type="match status" value="1"/>
</dbReference>
<evidence type="ECO:0000256" key="4">
    <source>
        <dbReference type="ARBA" id="ARBA00022670"/>
    </source>
</evidence>
<dbReference type="InterPro" id="IPR028889">
    <property type="entry name" value="USP"/>
</dbReference>
<keyword evidence="4" id="KW-0645">Protease</keyword>
<reference evidence="7 8" key="1">
    <citation type="journal article" date="2009" name="Science">
        <title>Green evolution and dynamic adaptations revealed by genomes of the marine picoeukaryotes Micromonas.</title>
        <authorList>
            <person name="Worden A.Z."/>
            <person name="Lee J.H."/>
            <person name="Mock T."/>
            <person name="Rouze P."/>
            <person name="Simmons M.P."/>
            <person name="Aerts A.L."/>
            <person name="Allen A.E."/>
            <person name="Cuvelier M.L."/>
            <person name="Derelle E."/>
            <person name="Everett M.V."/>
            <person name="Foulon E."/>
            <person name="Grimwood J."/>
            <person name="Gundlach H."/>
            <person name="Henrissat B."/>
            <person name="Napoli C."/>
            <person name="McDonald S.M."/>
            <person name="Parker M.S."/>
            <person name="Rombauts S."/>
            <person name="Salamov A."/>
            <person name="Von Dassow P."/>
            <person name="Badger J.H."/>
            <person name="Coutinho P.M."/>
            <person name="Demir E."/>
            <person name="Dubchak I."/>
            <person name="Gentemann C."/>
            <person name="Eikrem W."/>
            <person name="Gready J.E."/>
            <person name="John U."/>
            <person name="Lanier W."/>
            <person name="Lindquist E.A."/>
            <person name="Lucas S."/>
            <person name="Mayer K.F."/>
            <person name="Moreau H."/>
            <person name="Not F."/>
            <person name="Otillar R."/>
            <person name="Panaud O."/>
            <person name="Pangilinan J."/>
            <person name="Paulsen I."/>
            <person name="Piegu B."/>
            <person name="Poliakov A."/>
            <person name="Robbens S."/>
            <person name="Schmutz J."/>
            <person name="Toulza E."/>
            <person name="Wyss T."/>
            <person name="Zelensky A."/>
            <person name="Zhou K."/>
            <person name="Armbrust E.V."/>
            <person name="Bhattacharya D."/>
            <person name="Goodenough U.W."/>
            <person name="Van de Peer Y."/>
            <person name="Grigoriev I.V."/>
        </authorList>
    </citation>
    <scope>NUCLEOTIDE SEQUENCE [LARGE SCALE GENOMIC DNA]</scope>
    <source>
        <strain evidence="7 8">CCMP1545</strain>
    </source>
</reference>
<dbReference type="InterPro" id="IPR001394">
    <property type="entry name" value="Peptidase_C19_UCH"/>
</dbReference>
<dbReference type="GO" id="GO:0016579">
    <property type="term" value="P:protein deubiquitination"/>
    <property type="evidence" value="ECO:0007669"/>
    <property type="project" value="InterPro"/>
</dbReference>
<dbReference type="STRING" id="564608.C1MXE1"/>
<organism evidence="8">
    <name type="scientific">Micromonas pusilla (strain CCMP1545)</name>
    <name type="common">Picoplanktonic green alga</name>
    <dbReference type="NCBI Taxonomy" id="564608"/>
    <lineage>
        <taxon>Eukaryota</taxon>
        <taxon>Viridiplantae</taxon>
        <taxon>Chlorophyta</taxon>
        <taxon>Mamiellophyceae</taxon>
        <taxon>Mamiellales</taxon>
        <taxon>Mamiellaceae</taxon>
        <taxon>Micromonas</taxon>
    </lineage>
</organism>
<dbReference type="InterPro" id="IPR018200">
    <property type="entry name" value="USP_CS"/>
</dbReference>
<dbReference type="GO" id="GO:0005829">
    <property type="term" value="C:cytosol"/>
    <property type="evidence" value="ECO:0007669"/>
    <property type="project" value="TreeGrafter"/>
</dbReference>
<dbReference type="EC" id="3.4.19.12" evidence="3"/>
<dbReference type="OrthoDB" id="27652at2759"/>
<dbReference type="SUPFAM" id="SSF54001">
    <property type="entry name" value="Cysteine proteinases"/>
    <property type="match status" value="1"/>
</dbReference>
<keyword evidence="5" id="KW-0378">Hydrolase</keyword>
<dbReference type="PANTHER" id="PTHR24006:SF733">
    <property type="entry name" value="RE52890P"/>
    <property type="match status" value="1"/>
</dbReference>
<protein>
    <recommendedName>
        <fullName evidence="3">ubiquitinyl hydrolase 1</fullName>
        <ecNumber evidence="3">3.4.19.12</ecNumber>
    </recommendedName>
</protein>
<dbReference type="GO" id="GO:0004843">
    <property type="term" value="F:cysteine-type deubiquitinase activity"/>
    <property type="evidence" value="ECO:0007669"/>
    <property type="project" value="UniProtKB-EC"/>
</dbReference>
<dbReference type="InterPro" id="IPR050164">
    <property type="entry name" value="Peptidase_C19"/>
</dbReference>
<dbReference type="EMBL" id="GG663742">
    <property type="protein sequence ID" value="EEH55447.1"/>
    <property type="molecule type" value="Genomic_DNA"/>
</dbReference>
<dbReference type="GO" id="GO:0005634">
    <property type="term" value="C:nucleus"/>
    <property type="evidence" value="ECO:0007669"/>
    <property type="project" value="TreeGrafter"/>
</dbReference>
<dbReference type="Proteomes" id="UP000001876">
    <property type="component" value="Unassembled WGS sequence"/>
</dbReference>
<comment type="similarity">
    <text evidence="2">Belongs to the peptidase C19 family.</text>
</comment>
<dbReference type="KEGG" id="mpp:MICPUCDRAFT_40950"/>
<evidence type="ECO:0000313" key="8">
    <source>
        <dbReference type="Proteomes" id="UP000001876"/>
    </source>
</evidence>
<dbReference type="GeneID" id="9685817"/>
<evidence type="ECO:0000256" key="5">
    <source>
        <dbReference type="ARBA" id="ARBA00022801"/>
    </source>
</evidence>
<dbReference type="eggNOG" id="KOG1864">
    <property type="taxonomic scope" value="Eukaryota"/>
</dbReference>
<evidence type="ECO:0000256" key="3">
    <source>
        <dbReference type="ARBA" id="ARBA00012759"/>
    </source>
</evidence>
<dbReference type="PANTHER" id="PTHR24006">
    <property type="entry name" value="UBIQUITIN CARBOXYL-TERMINAL HYDROLASE"/>
    <property type="match status" value="1"/>
</dbReference>
<dbReference type="InterPro" id="IPR038765">
    <property type="entry name" value="Papain-like_cys_pep_sf"/>
</dbReference>
<dbReference type="GO" id="GO:0006508">
    <property type="term" value="P:proteolysis"/>
    <property type="evidence" value="ECO:0007669"/>
    <property type="project" value="UniProtKB-KW"/>
</dbReference>